<dbReference type="RefSeq" id="WP_254600204.1">
    <property type="nucleotide sequence ID" value="NZ_CABVQT010000006.1"/>
</dbReference>
<protein>
    <recommendedName>
        <fullName evidence="1">DUF4145 domain-containing protein</fullName>
    </recommendedName>
</protein>
<organism evidence="2 3">
    <name type="scientific">Burkholderia contaminans</name>
    <dbReference type="NCBI Taxonomy" id="488447"/>
    <lineage>
        <taxon>Bacteria</taxon>
        <taxon>Pseudomonadati</taxon>
        <taxon>Pseudomonadota</taxon>
        <taxon>Betaproteobacteria</taxon>
        <taxon>Burkholderiales</taxon>
        <taxon>Burkholderiaceae</taxon>
        <taxon>Burkholderia</taxon>
        <taxon>Burkholderia cepacia complex</taxon>
    </lineage>
</organism>
<sequence length="219" mass="23804">MKCPHCSVEVHDTRTETLIAFDDEDSHVLDGDTVWLAYAMQCPSCAGPVIYLGSADSQQHHEKTPAFMAYPRVVNRPKPPQQVPAHIAEDYVEACLVLSDSPKASAALSRRCLQTVLREHGYAQRDLAPAIQAALDSGTLPALVAGSLDAIRNIGNFAAHPMKDTNTGAILPVAAEEAEWNLEVLSDLFDFYYVQPARVEARRAALNAKLEAAGKPPMK</sequence>
<evidence type="ECO:0000259" key="1">
    <source>
        <dbReference type="Pfam" id="PF13643"/>
    </source>
</evidence>
<dbReference type="EMBL" id="CABVQT010000006">
    <property type="protein sequence ID" value="VWD17131.1"/>
    <property type="molecule type" value="Genomic_DNA"/>
</dbReference>
<dbReference type="Proteomes" id="UP000494182">
    <property type="component" value="Unassembled WGS sequence"/>
</dbReference>
<evidence type="ECO:0000313" key="2">
    <source>
        <dbReference type="EMBL" id="VWD17131.1"/>
    </source>
</evidence>
<gene>
    <name evidence="2" type="ORF">BCO71171_02929</name>
</gene>
<feature type="domain" description="DUF4145" evidence="1">
    <location>
        <begin position="93"/>
        <end position="170"/>
    </location>
</feature>
<reference evidence="2 3" key="1">
    <citation type="submission" date="2019-09" db="EMBL/GenBank/DDBJ databases">
        <authorList>
            <person name="Depoorter E."/>
        </authorList>
    </citation>
    <scope>NUCLEOTIDE SEQUENCE [LARGE SCALE GENOMIC DNA]</scope>
    <source>
        <strain evidence="2">R-71171</strain>
    </source>
</reference>
<dbReference type="AlphaFoldDB" id="A0A6P2Y4B3"/>
<accession>A0A6P2Y4B3</accession>
<proteinExistence type="predicted"/>
<name>A0A6P2Y4B3_9BURK</name>
<evidence type="ECO:0000313" key="3">
    <source>
        <dbReference type="Proteomes" id="UP000494182"/>
    </source>
</evidence>
<dbReference type="InterPro" id="IPR025285">
    <property type="entry name" value="DUF4145"/>
</dbReference>
<dbReference type="Pfam" id="PF13643">
    <property type="entry name" value="DUF4145"/>
    <property type="match status" value="1"/>
</dbReference>